<evidence type="ECO:0000256" key="1">
    <source>
        <dbReference type="SAM" id="Phobius"/>
    </source>
</evidence>
<dbReference type="Proteomes" id="UP000054851">
    <property type="component" value="Unassembled WGS sequence"/>
</dbReference>
<reference evidence="2" key="1">
    <citation type="submission" date="2016-01" db="EMBL/GenBank/DDBJ databases">
        <authorList>
            <person name="Peeters C."/>
        </authorList>
    </citation>
    <scope>NUCLEOTIDE SEQUENCE</scope>
    <source>
        <strain evidence="2">LMG 29322</strain>
    </source>
</reference>
<dbReference type="RefSeq" id="WP_157695911.1">
    <property type="nucleotide sequence ID" value="NZ_FCOA02000041.1"/>
</dbReference>
<dbReference type="OrthoDB" id="6871529at2"/>
<evidence type="ECO:0000313" key="2">
    <source>
        <dbReference type="EMBL" id="SAK93031.1"/>
    </source>
</evidence>
<keyword evidence="1" id="KW-0472">Membrane</keyword>
<protein>
    <submittedName>
        <fullName evidence="2">Uncharacterized protein</fullName>
    </submittedName>
</protein>
<dbReference type="STRING" id="1777140.AWB79_06898"/>
<dbReference type="EMBL" id="FCOA02000041">
    <property type="protein sequence ID" value="SAK93031.1"/>
    <property type="molecule type" value="Genomic_DNA"/>
</dbReference>
<keyword evidence="1" id="KW-0812">Transmembrane</keyword>
<keyword evidence="1" id="KW-1133">Transmembrane helix</keyword>
<name>A0A158DEQ7_9BURK</name>
<feature type="transmembrane region" description="Helical" evidence="1">
    <location>
        <begin position="15"/>
        <end position="38"/>
    </location>
</feature>
<gene>
    <name evidence="2" type="ORF">AWB79_06898</name>
</gene>
<evidence type="ECO:0000313" key="3">
    <source>
        <dbReference type="Proteomes" id="UP000054851"/>
    </source>
</evidence>
<comment type="caution">
    <text evidence="2">The sequence shown here is derived from an EMBL/GenBank/DDBJ whole genome shotgun (WGS) entry which is preliminary data.</text>
</comment>
<accession>A0A158DEQ7</accession>
<sequence length="212" mass="23132">METVSRSSRAGIRRIPILLLAIWCLPVIAVMLICALSREAVSQTTEKSAWDEPASFLGVKLGEPLSVPVCVPGPPQTNAMCWKIVGTSKGMVVFEHAPDLGFKYYLMGITNDEQVPYSLSIQTKTDNFAALKTMLIERYGPASKSERQTVQNRAGASFANEVLTWEGPNLKMELRQLAGSISNCAVYVTDKSRQAAARAKTDAETRSKASAF</sequence>
<proteinExistence type="predicted"/>
<keyword evidence="3" id="KW-1185">Reference proteome</keyword>
<organism evidence="2 3">
    <name type="scientific">Caballeronia hypogeia</name>
    <dbReference type="NCBI Taxonomy" id="1777140"/>
    <lineage>
        <taxon>Bacteria</taxon>
        <taxon>Pseudomonadati</taxon>
        <taxon>Pseudomonadota</taxon>
        <taxon>Betaproteobacteria</taxon>
        <taxon>Burkholderiales</taxon>
        <taxon>Burkholderiaceae</taxon>
        <taxon>Caballeronia</taxon>
    </lineage>
</organism>
<dbReference type="AlphaFoldDB" id="A0A158DEQ7"/>